<dbReference type="SUPFAM" id="SSF53067">
    <property type="entry name" value="Actin-like ATPase domain"/>
    <property type="match status" value="1"/>
</dbReference>
<accession>A0A941D9S2</accession>
<dbReference type="Proteomes" id="UP000677016">
    <property type="component" value="Unassembled WGS sequence"/>
</dbReference>
<evidence type="ECO:0000313" key="2">
    <source>
        <dbReference type="EMBL" id="MBR7742467.1"/>
    </source>
</evidence>
<evidence type="ECO:0000256" key="1">
    <source>
        <dbReference type="ARBA" id="ARBA00006479"/>
    </source>
</evidence>
<proteinExistence type="inferred from homology"/>
<organism evidence="2 3">
    <name type="scientific">Phycicoccus avicenniae</name>
    <dbReference type="NCBI Taxonomy" id="2828860"/>
    <lineage>
        <taxon>Bacteria</taxon>
        <taxon>Bacillati</taxon>
        <taxon>Actinomycetota</taxon>
        <taxon>Actinomycetes</taxon>
        <taxon>Micrococcales</taxon>
        <taxon>Intrasporangiaceae</taxon>
        <taxon>Phycicoccus</taxon>
    </lineage>
</organism>
<dbReference type="PANTHER" id="PTHR18964">
    <property type="entry name" value="ROK (REPRESSOR, ORF, KINASE) FAMILY"/>
    <property type="match status" value="1"/>
</dbReference>
<dbReference type="InterPro" id="IPR043129">
    <property type="entry name" value="ATPase_NBD"/>
</dbReference>
<keyword evidence="3" id="KW-1185">Reference proteome</keyword>
<dbReference type="RefSeq" id="WP_211601639.1">
    <property type="nucleotide sequence ID" value="NZ_JAGSNF010000004.1"/>
</dbReference>
<gene>
    <name evidence="2" type="ORF">KC207_04090</name>
</gene>
<dbReference type="PANTHER" id="PTHR18964:SF149">
    <property type="entry name" value="BIFUNCTIONAL UDP-N-ACETYLGLUCOSAMINE 2-EPIMERASE_N-ACETYLMANNOSAMINE KINASE"/>
    <property type="match status" value="1"/>
</dbReference>
<evidence type="ECO:0000313" key="3">
    <source>
        <dbReference type="Proteomes" id="UP000677016"/>
    </source>
</evidence>
<dbReference type="Pfam" id="PF00480">
    <property type="entry name" value="ROK"/>
    <property type="match status" value="1"/>
</dbReference>
<dbReference type="InterPro" id="IPR000600">
    <property type="entry name" value="ROK"/>
</dbReference>
<comment type="caution">
    <text evidence="2">The sequence shown here is derived from an EMBL/GenBank/DDBJ whole genome shotgun (WGS) entry which is preliminary data.</text>
</comment>
<dbReference type="EMBL" id="JAGSNF010000004">
    <property type="protein sequence ID" value="MBR7742467.1"/>
    <property type="molecule type" value="Genomic_DNA"/>
</dbReference>
<sequence>MDTSVPVWGVDVGGTTTKALRLDAAGAVLDERRAPTTGPDPDGTLVTATVARLLDGRDPREPVGVVVPGIVDDEAGVARWSANLGFRDAPLLRHLTDRLRGPVAFGHDVRAGALAEAADGAAAGVEGPVVFLPVGTGIAAATLVDGRPVVSEGWAGEVGQLVLPGGRCAGHRVEEVGSAAALARRAGEPDALSVARRVEAGDPDARALWDDAVEALAVATAALVVSVAPTVVVLGGGLSRSGRLLLDPLGDALAALVPGLRVPRLVTASHGDLAAARGAAVLARRADARTSPDGGDGALR</sequence>
<name>A0A941D9S2_9MICO</name>
<dbReference type="AlphaFoldDB" id="A0A941D9S2"/>
<dbReference type="Gene3D" id="3.30.420.40">
    <property type="match status" value="2"/>
</dbReference>
<protein>
    <submittedName>
        <fullName evidence="2">ROK family protein</fullName>
    </submittedName>
</protein>
<comment type="similarity">
    <text evidence="1">Belongs to the ROK (NagC/XylR) family.</text>
</comment>
<reference evidence="2" key="1">
    <citation type="submission" date="2021-04" db="EMBL/GenBank/DDBJ databases">
        <title>Phycicoccus avicenniae sp. nov., a novel endophytic actinomycetes isolated from branch of Avicennia mariana.</title>
        <authorList>
            <person name="Tuo L."/>
        </authorList>
    </citation>
    <scope>NUCLEOTIDE SEQUENCE</scope>
    <source>
        <strain evidence="2">BSK3Z-2</strain>
    </source>
</reference>